<evidence type="ECO:0000256" key="7">
    <source>
        <dbReference type="ARBA" id="ARBA00022833"/>
    </source>
</evidence>
<dbReference type="PANTHER" id="PTHR12420">
    <property type="entry name" value="PHD FINGER PROTEIN"/>
    <property type="match status" value="1"/>
</dbReference>
<dbReference type="EMBL" id="KQ459463">
    <property type="protein sequence ID" value="KPJ00518.1"/>
    <property type="molecule type" value="Genomic_DNA"/>
</dbReference>
<dbReference type="SUPFAM" id="SSF57903">
    <property type="entry name" value="FYVE/PHD zinc finger"/>
    <property type="match status" value="1"/>
</dbReference>
<evidence type="ECO:0000313" key="12">
    <source>
        <dbReference type="Proteomes" id="UP000053268"/>
    </source>
</evidence>
<dbReference type="CDD" id="cd15669">
    <property type="entry name" value="ePHD_PHF7_G2E3_like"/>
    <property type="match status" value="1"/>
</dbReference>
<feature type="domain" description="RING-type" evidence="9">
    <location>
        <begin position="181"/>
        <end position="231"/>
    </location>
</feature>
<dbReference type="SMART" id="SM00249">
    <property type="entry name" value="PHD"/>
    <property type="match status" value="1"/>
</dbReference>
<proteinExistence type="predicted"/>
<dbReference type="STRING" id="66420.A0A194Q4Q5"/>
<feature type="domain" description="PHD-type" evidence="10">
    <location>
        <begin position="23"/>
        <end position="138"/>
    </location>
</feature>
<dbReference type="Pfam" id="PF13771">
    <property type="entry name" value="zf-HC5HC2H"/>
    <property type="match status" value="1"/>
</dbReference>
<dbReference type="GO" id="GO:0008270">
    <property type="term" value="F:zinc ion binding"/>
    <property type="evidence" value="ECO:0007669"/>
    <property type="project" value="UniProtKB-KW"/>
</dbReference>
<name>A0A194Q4Q5_PAPXU</name>
<keyword evidence="7" id="KW-0862">Zinc</keyword>
<evidence type="ECO:0000256" key="1">
    <source>
        <dbReference type="ARBA" id="ARBA00004123"/>
    </source>
</evidence>
<accession>A0A194Q4Q5</accession>
<evidence type="ECO:0000256" key="6">
    <source>
        <dbReference type="ARBA" id="ARBA00022786"/>
    </source>
</evidence>
<evidence type="ECO:0000256" key="5">
    <source>
        <dbReference type="ARBA" id="ARBA00022771"/>
    </source>
</evidence>
<dbReference type="SUPFAM" id="SSF57850">
    <property type="entry name" value="RING/U-box"/>
    <property type="match status" value="1"/>
</dbReference>
<evidence type="ECO:0000256" key="8">
    <source>
        <dbReference type="PROSITE-ProRule" id="PRU00175"/>
    </source>
</evidence>
<keyword evidence="12" id="KW-1185">Reference proteome</keyword>
<evidence type="ECO:0000256" key="3">
    <source>
        <dbReference type="ARBA" id="ARBA00022679"/>
    </source>
</evidence>
<reference evidence="11 12" key="1">
    <citation type="journal article" date="2015" name="Nat. Commun.">
        <title>Outbred genome sequencing and CRISPR/Cas9 gene editing in butterflies.</title>
        <authorList>
            <person name="Li X."/>
            <person name="Fan D."/>
            <person name="Zhang W."/>
            <person name="Liu G."/>
            <person name="Zhang L."/>
            <person name="Zhao L."/>
            <person name="Fang X."/>
            <person name="Chen L."/>
            <person name="Dong Y."/>
            <person name="Chen Y."/>
            <person name="Ding Y."/>
            <person name="Zhao R."/>
            <person name="Feng M."/>
            <person name="Zhu Y."/>
            <person name="Feng Y."/>
            <person name="Jiang X."/>
            <person name="Zhu D."/>
            <person name="Xiang H."/>
            <person name="Feng X."/>
            <person name="Li S."/>
            <person name="Wang J."/>
            <person name="Zhang G."/>
            <person name="Kronforst M.R."/>
            <person name="Wang W."/>
        </authorList>
    </citation>
    <scope>NUCLEOTIDE SEQUENCE [LARGE SCALE GENOMIC DNA]</scope>
    <source>
        <strain evidence="11">Ya'a_city_454_Px</strain>
        <tissue evidence="11">Whole body</tissue>
    </source>
</reference>
<keyword evidence="4" id="KW-0479">Metal-binding</keyword>
<evidence type="ECO:0000259" key="9">
    <source>
        <dbReference type="PROSITE" id="PS50089"/>
    </source>
</evidence>
<evidence type="ECO:0000256" key="2">
    <source>
        <dbReference type="ARBA" id="ARBA00004906"/>
    </source>
</evidence>
<dbReference type="Proteomes" id="UP000053268">
    <property type="component" value="Unassembled WGS sequence"/>
</dbReference>
<evidence type="ECO:0000259" key="10">
    <source>
        <dbReference type="PROSITE" id="PS51805"/>
    </source>
</evidence>
<dbReference type="InterPro" id="IPR034732">
    <property type="entry name" value="EPHD"/>
</dbReference>
<evidence type="ECO:0000313" key="11">
    <source>
        <dbReference type="EMBL" id="KPJ00518.1"/>
    </source>
</evidence>
<dbReference type="InterPro" id="IPR013083">
    <property type="entry name" value="Znf_RING/FYVE/PHD"/>
</dbReference>
<protein>
    <submittedName>
        <fullName evidence="11">G2/M phase-specific E3 ubiquitin-protein ligase</fullName>
    </submittedName>
</protein>
<dbReference type="InterPro" id="IPR001965">
    <property type="entry name" value="Znf_PHD"/>
</dbReference>
<keyword evidence="6" id="KW-0833">Ubl conjugation pathway</keyword>
<gene>
    <name evidence="11" type="ORF">RR46_07108</name>
</gene>
<dbReference type="InterPro" id="IPR051188">
    <property type="entry name" value="PHD-type_Zinc_Finger"/>
</dbReference>
<comment type="pathway">
    <text evidence="2">Protein modification; protein ubiquitination.</text>
</comment>
<dbReference type="GO" id="GO:0005634">
    <property type="term" value="C:nucleus"/>
    <property type="evidence" value="ECO:0007669"/>
    <property type="project" value="TreeGrafter"/>
</dbReference>
<dbReference type="InterPro" id="IPR001841">
    <property type="entry name" value="Znf_RING"/>
</dbReference>
<organism evidence="11 12">
    <name type="scientific">Papilio xuthus</name>
    <name type="common">Asian swallowtail butterfly</name>
    <dbReference type="NCBI Taxonomy" id="66420"/>
    <lineage>
        <taxon>Eukaryota</taxon>
        <taxon>Metazoa</taxon>
        <taxon>Ecdysozoa</taxon>
        <taxon>Arthropoda</taxon>
        <taxon>Hexapoda</taxon>
        <taxon>Insecta</taxon>
        <taxon>Pterygota</taxon>
        <taxon>Neoptera</taxon>
        <taxon>Endopterygota</taxon>
        <taxon>Lepidoptera</taxon>
        <taxon>Glossata</taxon>
        <taxon>Ditrysia</taxon>
        <taxon>Papilionoidea</taxon>
        <taxon>Papilionidae</taxon>
        <taxon>Papilioninae</taxon>
        <taxon>Papilio</taxon>
    </lineage>
</organism>
<dbReference type="Gene3D" id="3.30.40.10">
    <property type="entry name" value="Zinc/RING finger domain, C3HC4 (zinc finger)"/>
    <property type="match status" value="2"/>
</dbReference>
<dbReference type="AlphaFoldDB" id="A0A194Q4Q5"/>
<dbReference type="CDD" id="cd16448">
    <property type="entry name" value="RING-H2"/>
    <property type="match status" value="1"/>
</dbReference>
<dbReference type="InterPro" id="IPR042013">
    <property type="entry name" value="PHF7/G2E3_ePHD"/>
</dbReference>
<dbReference type="InterPro" id="IPR011011">
    <property type="entry name" value="Znf_FYVE_PHD"/>
</dbReference>
<comment type="subcellular location">
    <subcellularLocation>
        <location evidence="1">Nucleus</location>
    </subcellularLocation>
</comment>
<keyword evidence="3" id="KW-0808">Transferase</keyword>
<dbReference type="PANTHER" id="PTHR12420:SF42">
    <property type="entry name" value="G2_M PHASE-SPECIFIC E3 UBIQUITIN-PROTEIN LIGASE"/>
    <property type="match status" value="1"/>
</dbReference>
<evidence type="ECO:0000256" key="4">
    <source>
        <dbReference type="ARBA" id="ARBA00022723"/>
    </source>
</evidence>
<dbReference type="PROSITE" id="PS51805">
    <property type="entry name" value="EPHD"/>
    <property type="match status" value="1"/>
</dbReference>
<keyword evidence="5 8" id="KW-0863">Zinc-finger</keyword>
<sequence>MSCKKGGKTKKHLLLAKLATDDIGSCSFCNRNIDDETIYGKLYSIGDIYCHYFCVLLSCCLIQKGKDNEGLFGFLYPDIVAEIERSKKHKCSYCGKEGATLGCSVTQCRKQFHLPCGREKDAVSLYYGNYKSFCQLHAPRQKINLEIMNKVKERISAQRKSKVSKDKEMSDLNDTQMNIVCVICYEPVESSPSINTFWPPCCARDAWFHRNCLQRMALSAGMHYLKCPLCNDKEIFLDAVMTQGYYVPDRDAAWELEHNAYSEMYEINLSCCALDCKCPMGREHDSDNENGDLLENVLDDLKKDKIKSNECINEWNSPKKYRNKEDEKQDDIKDVNTSRMELNLKPPIRLNFTLIQPNILNDVDNILISPLKLLEKCLHERIKENEFLELDSMKLIKIMSEKFKKPKPLIVKKKIINDLLENVLDDLKKDKIKSNECINEWNSPKKCVEIKDDNIQKEVPSQSFNENPTLNMNNSQIIEEQDIKDNTEDIFTTPKKLKPVHIQKDSTMEISENDQTVKIEKKENTEDEEIETIHIKIRTGEIATEYRKTKKNPTKKKEK</sequence>
<dbReference type="PROSITE" id="PS50089">
    <property type="entry name" value="ZF_RING_2"/>
    <property type="match status" value="1"/>
</dbReference>